<feature type="compositionally biased region" description="Polar residues" evidence="5">
    <location>
        <begin position="280"/>
        <end position="290"/>
    </location>
</feature>
<dbReference type="CDD" id="cd06225">
    <property type="entry name" value="HAMP"/>
    <property type="match status" value="1"/>
</dbReference>
<dbReference type="SUPFAM" id="SSF58104">
    <property type="entry name" value="Methyl-accepting chemotaxis protein (MCP) signaling domain"/>
    <property type="match status" value="1"/>
</dbReference>
<dbReference type="PANTHER" id="PTHR43531">
    <property type="entry name" value="PROTEIN ICFG"/>
    <property type="match status" value="1"/>
</dbReference>
<keyword evidence="6" id="KW-0472">Membrane</keyword>
<dbReference type="Gene3D" id="1.10.287.950">
    <property type="entry name" value="Methyl-accepting chemotaxis protein"/>
    <property type="match status" value="1"/>
</dbReference>
<evidence type="ECO:0000259" key="8">
    <source>
        <dbReference type="PROSITE" id="PS50885"/>
    </source>
</evidence>
<dbReference type="InterPro" id="IPR024478">
    <property type="entry name" value="HlyB_4HB_MCP"/>
</dbReference>
<feature type="transmembrane region" description="Helical" evidence="6">
    <location>
        <begin position="193"/>
        <end position="215"/>
    </location>
</feature>
<dbReference type="Pfam" id="PF00015">
    <property type="entry name" value="MCPsignal"/>
    <property type="match status" value="1"/>
</dbReference>
<dbReference type="InterPro" id="IPR004090">
    <property type="entry name" value="Chemotax_Me-accpt_rcpt"/>
</dbReference>
<dbReference type="RefSeq" id="WP_260749017.1">
    <property type="nucleotide sequence ID" value="NZ_CP092109.1"/>
</dbReference>
<evidence type="ECO:0000256" key="4">
    <source>
        <dbReference type="SAM" id="Coils"/>
    </source>
</evidence>
<organism evidence="9 10">
    <name type="scientific">Geoalkalibacter halelectricus</name>
    <dbReference type="NCBI Taxonomy" id="2847045"/>
    <lineage>
        <taxon>Bacteria</taxon>
        <taxon>Pseudomonadati</taxon>
        <taxon>Thermodesulfobacteriota</taxon>
        <taxon>Desulfuromonadia</taxon>
        <taxon>Desulfuromonadales</taxon>
        <taxon>Geoalkalibacteraceae</taxon>
        <taxon>Geoalkalibacter</taxon>
    </lineage>
</organism>
<feature type="coiled-coil region" evidence="4">
    <location>
        <begin position="459"/>
        <end position="497"/>
    </location>
</feature>
<feature type="domain" description="HAMP" evidence="8">
    <location>
        <begin position="216"/>
        <end position="268"/>
    </location>
</feature>
<gene>
    <name evidence="9" type="ORF">L9S41_04470</name>
</gene>
<sequence>MKWFHNLQIGKKLILAFVFMATLTLAVGLEGIISMGNINNLADQLYDKELLGISHIKEANIYLLRIGRAERNLLLASDEKERRDNLTDINRYQESMLSYLDQAKPLFYTDEGRMAFAEVERAWAERSEVLQRLIAMTLSEDLQDSRATVELANGEGRQAANTLDAAMTRLTEIKEDNGEQAAEATTSLYQRSLSLMIALVVGSIILGMALGIFIARAISRPLKMGVEYALAVANGDLTRTVELDRKDETGQLIQAMNQMVDKLKFIVTDVKSASDNVASGSQQLSASSEEMSQGATEQAAAAEEASSSMEQMAANIRQNADNSVQTEKIALKSATDAEEGGKAVAQTVAAMKDIAEKISIIEEIARQTNLLALNAAIEAARAGEHGKGFAVVAAEVRKLAERSQRAAGEISELSGSSVEVAEKAGRMLAQIVPDIQKTAELVQEISASSREQDTGAEQVNKAIQQLDQVIQQNASASEEMASTAEELAGQAEQLQQTMAFFRLASAGEPLTRVQPASLANPLRKTLPQRPVTTKGTLPSPKAASSSRGVNLAMGQGRDALDEEFTSY</sequence>
<evidence type="ECO:0000313" key="10">
    <source>
        <dbReference type="Proteomes" id="UP001060414"/>
    </source>
</evidence>
<dbReference type="PANTHER" id="PTHR43531:SF11">
    <property type="entry name" value="METHYL-ACCEPTING CHEMOTAXIS PROTEIN 3"/>
    <property type="match status" value="1"/>
</dbReference>
<dbReference type="PROSITE" id="PS50111">
    <property type="entry name" value="CHEMOTAXIS_TRANSDUC_2"/>
    <property type="match status" value="1"/>
</dbReference>
<dbReference type="InterPro" id="IPR004089">
    <property type="entry name" value="MCPsignal_dom"/>
</dbReference>
<protein>
    <submittedName>
        <fullName evidence="9">Methyl-accepting chemotaxis protein</fullName>
    </submittedName>
</protein>
<feature type="region of interest" description="Disordered" evidence="5">
    <location>
        <begin position="280"/>
        <end position="310"/>
    </location>
</feature>
<evidence type="ECO:0000256" key="1">
    <source>
        <dbReference type="ARBA" id="ARBA00022500"/>
    </source>
</evidence>
<accession>A0ABY5ZND6</accession>
<keyword evidence="3" id="KW-0807">Transducer</keyword>
<keyword evidence="1" id="KW-0145">Chemotaxis</keyword>
<keyword evidence="4" id="KW-0175">Coiled coil</keyword>
<keyword evidence="10" id="KW-1185">Reference proteome</keyword>
<keyword evidence="6" id="KW-1133">Transmembrane helix</keyword>
<name>A0ABY5ZND6_9BACT</name>
<dbReference type="InterPro" id="IPR003660">
    <property type="entry name" value="HAMP_dom"/>
</dbReference>
<dbReference type="SMART" id="SM00304">
    <property type="entry name" value="HAMP"/>
    <property type="match status" value="1"/>
</dbReference>
<dbReference type="EMBL" id="CP092109">
    <property type="protein sequence ID" value="UWZ80657.1"/>
    <property type="molecule type" value="Genomic_DNA"/>
</dbReference>
<comment type="similarity">
    <text evidence="2">Belongs to the methyl-accepting chemotaxis (MCP) protein family.</text>
</comment>
<dbReference type="Proteomes" id="UP001060414">
    <property type="component" value="Chromosome"/>
</dbReference>
<evidence type="ECO:0000256" key="2">
    <source>
        <dbReference type="ARBA" id="ARBA00029447"/>
    </source>
</evidence>
<evidence type="ECO:0000259" key="7">
    <source>
        <dbReference type="PROSITE" id="PS50111"/>
    </source>
</evidence>
<feature type="compositionally biased region" description="Polar residues" evidence="5">
    <location>
        <begin position="530"/>
        <end position="548"/>
    </location>
</feature>
<dbReference type="Pfam" id="PF12729">
    <property type="entry name" value="4HB_MCP_1"/>
    <property type="match status" value="1"/>
</dbReference>
<dbReference type="Pfam" id="PF00672">
    <property type="entry name" value="HAMP"/>
    <property type="match status" value="1"/>
</dbReference>
<dbReference type="SMART" id="SM00283">
    <property type="entry name" value="MA"/>
    <property type="match status" value="1"/>
</dbReference>
<evidence type="ECO:0000313" key="9">
    <source>
        <dbReference type="EMBL" id="UWZ80657.1"/>
    </source>
</evidence>
<evidence type="ECO:0000256" key="3">
    <source>
        <dbReference type="PROSITE-ProRule" id="PRU00284"/>
    </source>
</evidence>
<proteinExistence type="inferred from homology"/>
<feature type="region of interest" description="Disordered" evidence="5">
    <location>
        <begin position="514"/>
        <end position="567"/>
    </location>
</feature>
<evidence type="ECO:0000256" key="6">
    <source>
        <dbReference type="SAM" id="Phobius"/>
    </source>
</evidence>
<dbReference type="InterPro" id="IPR051310">
    <property type="entry name" value="MCP_chemotaxis"/>
</dbReference>
<feature type="compositionally biased region" description="Low complexity" evidence="5">
    <location>
        <begin position="291"/>
        <end position="310"/>
    </location>
</feature>
<dbReference type="PRINTS" id="PR00260">
    <property type="entry name" value="CHEMTRNSDUCR"/>
</dbReference>
<keyword evidence="6" id="KW-0812">Transmembrane</keyword>
<evidence type="ECO:0000256" key="5">
    <source>
        <dbReference type="SAM" id="MobiDB-lite"/>
    </source>
</evidence>
<feature type="domain" description="Methyl-accepting transducer" evidence="7">
    <location>
        <begin position="273"/>
        <end position="488"/>
    </location>
</feature>
<dbReference type="PROSITE" id="PS50885">
    <property type="entry name" value="HAMP"/>
    <property type="match status" value="1"/>
</dbReference>
<reference evidence="9" key="1">
    <citation type="journal article" date="2022" name="Environ. Microbiol.">
        <title>Geoalkalibacter halelectricus SAP #1 sp. nov. possessing extracellular electron transfer and mineral#reducing capabilities from a haloalkaline environment.</title>
        <authorList>
            <person name="Yadav S."/>
            <person name="Singh R."/>
            <person name="Sundharam S.S."/>
            <person name="Chaudhary S."/>
            <person name="Krishnamurthi S."/>
            <person name="Patil S.A."/>
        </authorList>
    </citation>
    <scope>NUCLEOTIDE SEQUENCE</scope>
    <source>
        <strain evidence="9">SAP-1</strain>
    </source>
</reference>